<dbReference type="InterPro" id="IPR007321">
    <property type="entry name" value="Transposase_28"/>
</dbReference>
<dbReference type="Pfam" id="PF04195">
    <property type="entry name" value="Transposase_28"/>
    <property type="match status" value="1"/>
</dbReference>
<feature type="compositionally biased region" description="Low complexity" evidence="2">
    <location>
        <begin position="1090"/>
        <end position="1103"/>
    </location>
</feature>
<feature type="region of interest" description="Disordered" evidence="2">
    <location>
        <begin position="430"/>
        <end position="529"/>
    </location>
</feature>
<feature type="region of interest" description="Disordered" evidence="2">
    <location>
        <begin position="1"/>
        <end position="54"/>
    </location>
</feature>
<accession>A0AAD8VRR3</accession>
<evidence type="ECO:0000313" key="4">
    <source>
        <dbReference type="EMBL" id="KAK1616804.1"/>
    </source>
</evidence>
<protein>
    <recommendedName>
        <fullName evidence="3">Transposase (putative) gypsy type domain-containing protein</fullName>
    </recommendedName>
</protein>
<feature type="compositionally biased region" description="Basic and acidic residues" evidence="2">
    <location>
        <begin position="346"/>
        <end position="374"/>
    </location>
</feature>
<dbReference type="AlphaFoldDB" id="A0AAD8VRR3"/>
<reference evidence="4" key="1">
    <citation type="submission" date="2023-07" db="EMBL/GenBank/DDBJ databases">
        <title>A chromosome-level genome assembly of Lolium multiflorum.</title>
        <authorList>
            <person name="Chen Y."/>
            <person name="Copetti D."/>
            <person name="Kolliker R."/>
            <person name="Studer B."/>
        </authorList>
    </citation>
    <scope>NUCLEOTIDE SEQUENCE</scope>
    <source>
        <strain evidence="4">02402/16</strain>
        <tissue evidence="4">Leaf</tissue>
    </source>
</reference>
<evidence type="ECO:0000256" key="1">
    <source>
        <dbReference type="SAM" id="Coils"/>
    </source>
</evidence>
<feature type="compositionally biased region" description="Acidic residues" evidence="2">
    <location>
        <begin position="1073"/>
        <end position="1088"/>
    </location>
</feature>
<feature type="compositionally biased region" description="Polar residues" evidence="2">
    <location>
        <begin position="1"/>
        <end position="23"/>
    </location>
</feature>
<dbReference type="EMBL" id="JAUUTY010000006">
    <property type="protein sequence ID" value="KAK1616804.1"/>
    <property type="molecule type" value="Genomic_DNA"/>
</dbReference>
<feature type="domain" description="Transposase (putative) gypsy type" evidence="3">
    <location>
        <begin position="101"/>
        <end position="168"/>
    </location>
</feature>
<feature type="region of interest" description="Disordered" evidence="2">
    <location>
        <begin position="545"/>
        <end position="659"/>
    </location>
</feature>
<feature type="coiled-coil region" evidence="1">
    <location>
        <begin position="790"/>
        <end position="889"/>
    </location>
</feature>
<proteinExistence type="predicted"/>
<feature type="compositionally biased region" description="Low complexity" evidence="2">
    <location>
        <begin position="475"/>
        <end position="491"/>
    </location>
</feature>
<feature type="compositionally biased region" description="Pro residues" evidence="2">
    <location>
        <begin position="612"/>
        <end position="625"/>
    </location>
</feature>
<gene>
    <name evidence="4" type="ORF">QYE76_022321</name>
</gene>
<dbReference type="PANTHER" id="PTHR33026:SF7">
    <property type="entry name" value="OS03G0100275 PROTEIN"/>
    <property type="match status" value="1"/>
</dbReference>
<feature type="region of interest" description="Disordered" evidence="2">
    <location>
        <begin position="1062"/>
        <end position="1109"/>
    </location>
</feature>
<evidence type="ECO:0000256" key="2">
    <source>
        <dbReference type="SAM" id="MobiDB-lite"/>
    </source>
</evidence>
<evidence type="ECO:0000259" key="3">
    <source>
        <dbReference type="Pfam" id="PF04195"/>
    </source>
</evidence>
<sequence length="1109" mass="121692">MSTEEYLSSSSSGNQEDSASDGLSANLARMEIDAGQDQEAGSSSHGSGIDLSKKTRGAWRGSDVTEHEIDWLRRSRRIPEGVSCRLPGDEIEPVLNPGEFVVFLAHFERGFGLPASDFFRQFLNFYKLQPHHLPGNAVFYLSCYASFMEAYIGIRPTRETFARFFSLRINSIQGKEIPPPKPPVQCGSCIIGSRQGSPFFKFSGLESCRLWQTTFFYVKNDGAADLINLPAFNPAPPTKTNWGYFPSNHIETSRVVRFMEKLKKDSDICSDDIIRAFISRRVLPLQRRAHKMSEMYGPGDPTKITGLPLSKADVVRKAKQICQTDMPDDWEWGLLPLSSTNPPTQEAKDRFTRIESEKRGPVRKRPLDKVDPDPYIHWQDLKMGNASRLGNAPPEASDSADDLVILEVHEHATPLQAEVGQEFLDKLAAGSKKNKAPATDAGSSQAPPAKRSRTEVLGGKQVGTRRYKGKTMPVSSSPALSLSKGSAGSKPVSSEGTARTSPPPRSSPVPSGTGNPSASPREAHQVRGARPLQLLITARRMTLSPLPTWKTPAPATSAPILKLPVPPVQKEKKKKKKSSHSSPSKTAPETSVPARSTPPLEAPVPEATGATPTPPPEAPMPPPAQGPLVTKPAPPPAGAKLRPPEPLKGKATASGPQPLVLHTGRAAVVAGEKPTGLLGRITELKREGRELGHFLGYAEKWNQADISTATRGVGKDRLPIIDPAGPKSTEEHFMRLRRAVKEFDNAWHDATNNVVSTADVRKQLFEELLWEHRDLAEAHSHCQAIPEASIEALKVQVAALQADKEELIRKHQEALDAQKDISRQLKEQAMQAGLRHDEEMREAKAAAEAKLAEVLEESTNANAVLLAELEEERKERKAVEHRMELMTTDHKEYDRLVMQIDALARQHFPDSQTHAVKKVMEDRVAREFPDMNAHWDGYDYLVALSARVQHMRSVDRSLADLPDVAIQICKVLWPGEAIPANVTLTANRLKDAGHRIREWQCSAARAGADTVLRAACSWYPDLDLDALQGVRENAPTDTDPILTAKRQDRAYRLAEYAPVRTFIPPPEGVNDYLSDEEEEEGDEDEGAGDGDAAPEGPEAGDAPPEAPAV</sequence>
<keyword evidence="1" id="KW-0175">Coiled coil</keyword>
<organism evidence="4 5">
    <name type="scientific">Lolium multiflorum</name>
    <name type="common">Italian ryegrass</name>
    <name type="synonym">Lolium perenne subsp. multiflorum</name>
    <dbReference type="NCBI Taxonomy" id="4521"/>
    <lineage>
        <taxon>Eukaryota</taxon>
        <taxon>Viridiplantae</taxon>
        <taxon>Streptophyta</taxon>
        <taxon>Embryophyta</taxon>
        <taxon>Tracheophyta</taxon>
        <taxon>Spermatophyta</taxon>
        <taxon>Magnoliopsida</taxon>
        <taxon>Liliopsida</taxon>
        <taxon>Poales</taxon>
        <taxon>Poaceae</taxon>
        <taxon>BOP clade</taxon>
        <taxon>Pooideae</taxon>
        <taxon>Poodae</taxon>
        <taxon>Poeae</taxon>
        <taxon>Poeae Chloroplast Group 2 (Poeae type)</taxon>
        <taxon>Loliodinae</taxon>
        <taxon>Loliinae</taxon>
        <taxon>Lolium</taxon>
    </lineage>
</organism>
<keyword evidence="5" id="KW-1185">Reference proteome</keyword>
<feature type="region of interest" description="Disordered" evidence="2">
    <location>
        <begin position="333"/>
        <end position="375"/>
    </location>
</feature>
<dbReference type="Proteomes" id="UP001231189">
    <property type="component" value="Unassembled WGS sequence"/>
</dbReference>
<dbReference type="PANTHER" id="PTHR33026">
    <property type="entry name" value="OS06G0360600 PROTEIN"/>
    <property type="match status" value="1"/>
</dbReference>
<comment type="caution">
    <text evidence="4">The sequence shown here is derived from an EMBL/GenBank/DDBJ whole genome shotgun (WGS) entry which is preliminary data.</text>
</comment>
<evidence type="ECO:0000313" key="5">
    <source>
        <dbReference type="Proteomes" id="UP001231189"/>
    </source>
</evidence>
<name>A0AAD8VRR3_LOLMU</name>